<comment type="subcellular location">
    <subcellularLocation>
        <location evidence="6">Cytoplasm</location>
    </subcellularLocation>
</comment>
<comment type="cofactor">
    <cofactor evidence="6">
        <name>a divalent metal cation</name>
        <dbReference type="ChEBI" id="CHEBI:60240"/>
    </cofactor>
</comment>
<evidence type="ECO:0000313" key="9">
    <source>
        <dbReference type="Proteomes" id="UP000019184"/>
    </source>
</evidence>
<dbReference type="SUPFAM" id="SSF47819">
    <property type="entry name" value="HRDC-like"/>
    <property type="match status" value="2"/>
</dbReference>
<comment type="catalytic activity">
    <reaction evidence="6">
        <text>Exonucleolytic cleavage that removes extra residues from the 3'-terminus of tRNA to produce 5'-mononucleotides.</text>
        <dbReference type="EC" id="3.1.13.5"/>
    </reaction>
</comment>
<evidence type="ECO:0000256" key="6">
    <source>
        <dbReference type="HAMAP-Rule" id="MF_01899"/>
    </source>
</evidence>
<evidence type="ECO:0000256" key="2">
    <source>
        <dbReference type="ARBA" id="ARBA00022694"/>
    </source>
</evidence>
<dbReference type="SUPFAM" id="SSF53098">
    <property type="entry name" value="Ribonuclease H-like"/>
    <property type="match status" value="1"/>
</dbReference>
<proteinExistence type="inferred from homology"/>
<dbReference type="HAMAP" id="MF_01899">
    <property type="entry name" value="RNase_D"/>
    <property type="match status" value="1"/>
</dbReference>
<dbReference type="NCBIfam" id="TIGR01388">
    <property type="entry name" value="rnd"/>
    <property type="match status" value="1"/>
</dbReference>
<dbReference type="SMART" id="SM00341">
    <property type="entry name" value="HRDC"/>
    <property type="match status" value="1"/>
</dbReference>
<comment type="caution">
    <text evidence="8">The sequence shown here is derived from an EMBL/GenBank/DDBJ whole genome shotgun (WGS) entry which is preliminary data.</text>
</comment>
<dbReference type="PANTHER" id="PTHR47649">
    <property type="entry name" value="RIBONUCLEASE D"/>
    <property type="match status" value="1"/>
</dbReference>
<evidence type="ECO:0000256" key="3">
    <source>
        <dbReference type="ARBA" id="ARBA00022722"/>
    </source>
</evidence>
<evidence type="ECO:0000259" key="7">
    <source>
        <dbReference type="PROSITE" id="PS50967"/>
    </source>
</evidence>
<dbReference type="AlphaFoldDB" id="A0A7U7GB01"/>
<dbReference type="OrthoDB" id="9800549at2"/>
<dbReference type="GO" id="GO:0042780">
    <property type="term" value="P:tRNA 3'-end processing"/>
    <property type="evidence" value="ECO:0007669"/>
    <property type="project" value="UniProtKB-UniRule"/>
</dbReference>
<comment type="similarity">
    <text evidence="6">Belongs to the RNase D family.</text>
</comment>
<evidence type="ECO:0000256" key="5">
    <source>
        <dbReference type="ARBA" id="ARBA00022839"/>
    </source>
</evidence>
<keyword evidence="1 6" id="KW-0963">Cytoplasm</keyword>
<dbReference type="Gene3D" id="1.10.150.80">
    <property type="entry name" value="HRDC domain"/>
    <property type="match status" value="1"/>
</dbReference>
<reference evidence="8 9" key="1">
    <citation type="journal article" date="2014" name="ISME J.">
        <title>Candidatus Competibacter-lineage genomes retrieved from metagenomes reveal functional metabolic diversity.</title>
        <authorList>
            <person name="McIlroy S.J."/>
            <person name="Albertsen M."/>
            <person name="Andresen E.K."/>
            <person name="Saunders A.M."/>
            <person name="Kristiansen R."/>
            <person name="Stokholm-Bjerregaard M."/>
            <person name="Nielsen K.L."/>
            <person name="Nielsen P.H."/>
        </authorList>
    </citation>
    <scope>NUCLEOTIDE SEQUENCE [LARGE SCALE GENOMIC DNA]</scope>
    <source>
        <strain evidence="8 9">Run_B_J11</strain>
    </source>
</reference>
<dbReference type="InterPro" id="IPR002121">
    <property type="entry name" value="HRDC_dom"/>
</dbReference>
<dbReference type="InterPro" id="IPR006292">
    <property type="entry name" value="RNase_D"/>
</dbReference>
<dbReference type="GO" id="GO:0000166">
    <property type="term" value="F:nucleotide binding"/>
    <property type="evidence" value="ECO:0007669"/>
    <property type="project" value="InterPro"/>
</dbReference>
<comment type="function">
    <text evidence="6">Exonuclease involved in the 3' processing of various precursor tRNAs. Initiates hydrolysis at the 3'-terminus of an RNA molecule and releases 5'-mononucleotides.</text>
</comment>
<dbReference type="InterPro" id="IPR010997">
    <property type="entry name" value="HRDC-like_sf"/>
</dbReference>
<evidence type="ECO:0000256" key="4">
    <source>
        <dbReference type="ARBA" id="ARBA00022801"/>
    </source>
</evidence>
<dbReference type="PANTHER" id="PTHR47649:SF1">
    <property type="entry name" value="RIBONUCLEASE D"/>
    <property type="match status" value="1"/>
</dbReference>
<feature type="domain" description="HRDC" evidence="7">
    <location>
        <begin position="210"/>
        <end position="290"/>
    </location>
</feature>
<dbReference type="EMBL" id="CBTK010000113">
    <property type="protein sequence ID" value="CDH44938.1"/>
    <property type="molecule type" value="Genomic_DNA"/>
</dbReference>
<dbReference type="Proteomes" id="UP000019184">
    <property type="component" value="Unassembled WGS sequence"/>
</dbReference>
<dbReference type="CDD" id="cd06142">
    <property type="entry name" value="RNaseD_exo"/>
    <property type="match status" value="1"/>
</dbReference>
<dbReference type="GO" id="GO:0008408">
    <property type="term" value="F:3'-5' exonuclease activity"/>
    <property type="evidence" value="ECO:0007669"/>
    <property type="project" value="InterPro"/>
</dbReference>
<accession>A0A7U7GB01</accession>
<dbReference type="EC" id="3.1.13.5" evidence="6"/>
<dbReference type="SMART" id="SM00474">
    <property type="entry name" value="35EXOc"/>
    <property type="match status" value="1"/>
</dbReference>
<dbReference type="RefSeq" id="WP_034432127.1">
    <property type="nucleotide sequence ID" value="NZ_CBTK010000113.1"/>
</dbReference>
<name>A0A7U7GB01_9GAMM</name>
<gene>
    <name evidence="6" type="primary">rnd</name>
    <name evidence="8" type="ORF">BN874_200008</name>
</gene>
<dbReference type="InterPro" id="IPR012337">
    <property type="entry name" value="RNaseH-like_sf"/>
</dbReference>
<keyword evidence="3 6" id="KW-0540">Nuclease</keyword>
<dbReference type="PROSITE" id="PS50967">
    <property type="entry name" value="HRDC"/>
    <property type="match status" value="1"/>
</dbReference>
<keyword evidence="4 6" id="KW-0378">Hydrolase</keyword>
<organism evidence="8 9">
    <name type="scientific">Candidatus Contendobacter odensis Run_B_J11</name>
    <dbReference type="NCBI Taxonomy" id="1400861"/>
    <lineage>
        <taxon>Bacteria</taxon>
        <taxon>Pseudomonadati</taxon>
        <taxon>Pseudomonadota</taxon>
        <taxon>Gammaproteobacteria</taxon>
        <taxon>Candidatus Competibacteraceae</taxon>
        <taxon>Candidatus Contendibacter</taxon>
    </lineage>
</organism>
<keyword evidence="9" id="KW-1185">Reference proteome</keyword>
<protein>
    <recommendedName>
        <fullName evidence="6">Ribonuclease D</fullName>
        <shortName evidence="6">RNase D</shortName>
        <ecNumber evidence="6">3.1.13.5</ecNumber>
    </recommendedName>
</protein>
<dbReference type="InterPro" id="IPR051086">
    <property type="entry name" value="RNase_D-like"/>
</dbReference>
<dbReference type="InterPro" id="IPR044876">
    <property type="entry name" value="HRDC_dom_sf"/>
</dbReference>
<dbReference type="InterPro" id="IPR036397">
    <property type="entry name" value="RNaseH_sf"/>
</dbReference>
<evidence type="ECO:0000313" key="8">
    <source>
        <dbReference type="EMBL" id="CDH44938.1"/>
    </source>
</evidence>
<dbReference type="Gene3D" id="3.30.420.10">
    <property type="entry name" value="Ribonuclease H-like superfamily/Ribonuclease H"/>
    <property type="match status" value="1"/>
</dbReference>
<keyword evidence="5 6" id="KW-0269">Exonuclease</keyword>
<dbReference type="GO" id="GO:0033890">
    <property type="term" value="F:ribonuclease D activity"/>
    <property type="evidence" value="ECO:0007669"/>
    <property type="project" value="UniProtKB-UniRule"/>
</dbReference>
<dbReference type="GO" id="GO:0005737">
    <property type="term" value="C:cytoplasm"/>
    <property type="evidence" value="ECO:0007669"/>
    <property type="project" value="UniProtKB-SubCell"/>
</dbReference>
<dbReference type="Pfam" id="PF00570">
    <property type="entry name" value="HRDC"/>
    <property type="match status" value="1"/>
</dbReference>
<dbReference type="Pfam" id="PF01612">
    <property type="entry name" value="DNA_pol_A_exo1"/>
    <property type="match status" value="1"/>
</dbReference>
<dbReference type="InterPro" id="IPR002562">
    <property type="entry name" value="3'-5'_exonuclease_dom"/>
</dbReference>
<evidence type="ECO:0000256" key="1">
    <source>
        <dbReference type="ARBA" id="ARBA00022490"/>
    </source>
</evidence>
<keyword evidence="2 6" id="KW-0819">tRNA processing</keyword>
<sequence>MSDLYILDQPALVAFCTSLQGTPWLALDTEFIREQTYYPQPGLIQVASADRVANIDLMALPSLDPLLERLYDPTITKLLHAGQQDLEIFFHLRGAVPAPVFDTQLAALVLGQGDQIGYASLVRRMLGVELDKAHTRADWRRRPLEPEWLRYAADDVRYLPELYRQQRTALEERGWLDALAEDFQRLCHPDRYRLQPWESWRRIRQHSRLHGVQRAVLRELAAWREEQASTHDRPRRWILDDAVLIELTRQMPKTMEDLQRIRGLPSATVQRKGEMLLARIAAARAEPPEQWPTSSRRPILTSDQAAQVDVLLTLIAARANQYNIPLRSVANREDVERLLIGEDSPLRHGWRAALVGRELQAGLDDDFSH</sequence>
<dbReference type="GO" id="GO:0003676">
    <property type="term" value="F:nucleic acid binding"/>
    <property type="evidence" value="ECO:0007669"/>
    <property type="project" value="InterPro"/>
</dbReference>